<keyword evidence="2" id="KW-1185">Reference proteome</keyword>
<gene>
    <name evidence="1" type="ORF">PZE19_01235</name>
</gene>
<evidence type="ECO:0000313" key="2">
    <source>
        <dbReference type="Proteomes" id="UP001216907"/>
    </source>
</evidence>
<name>A0ABT6F4F4_9BACT</name>
<comment type="caution">
    <text evidence="1">The sequence shown here is derived from an EMBL/GenBank/DDBJ whole genome shotgun (WGS) entry which is preliminary data.</text>
</comment>
<evidence type="ECO:0000313" key="1">
    <source>
        <dbReference type="EMBL" id="MDG3002399.1"/>
    </source>
</evidence>
<sequence>MQDQVIAAKPPRRFRRLVRWIAVLSIIFLLALASTPTVLSTAPARRLLVQAINKRLHPGRIEIGGTSLSWSRGLVLRDVALRDPQGKTVAAAESVRTDRGLVGLLTARPDYGTIRVDGATVDVERRADGSVDVLEAIHGLMGGGGEGGAPKGAEPAPGPGLAATVIVKGGRLRIASPELAEAISAGAFEAQATIVPGKPVDVAAKLVEGGRSLELHAGYEATSADLTLSLQGEDWPLVVRQAGVRAEGRLVGGFKAERKAGLWSASGDAALRGFAADGPVFAGDRLALDVVTTACDVEQTASGWSIRKLGLTCPIGELTATGGVPATAGSPSRLTGHVDLAAASKLLPRAIPLRPGLVIDRGRARIEAVLSQSEGVERLVVSTDVADLSASEGGRPLTLRKPASLSAALVRTGGDVVVESFAVKAAGVDATATGDLKRGVKLTGAVDLAAIEGQARELIELGAVRLAGKGRVAADYRPDGGLFRARFAAEFDGLLVAGLTAEPIARDRVRVDGAADGPRGENGLPTDWRAARLGVSAGATKASLLAKSTDAGVAFELDGSTPITSPAPAVASAKVSLRRVGRVYVLDAVRATATPTDPTAGPAAIALVAKGELDLEAGRLVLIPVGPQPSPGIAVGPEGCMLTGLGKADAPMGLDAVLVGDLAALDRALAYWTGSPLRGLGGPWSGRATLARQGDGRLDLKGWIHSPALVATTPRGPTTLTLDGAYAPAGDQLVLTSFDLATTYGRLSGGGTIAEVGARRLADVTAVLEPRWETLDPIVAAAVEPRAQVRATVRPFHLKGSLAGGSTSEILKDLDGVLAVDLASAQAFGMVVGPAPVVLRLGGGKAVFDPISTTLNGGKLEAGGDLLLDDPAALWLRLAKGTRIEGAAINQAVSDDVLAYVAPVLARAGAVSGAVSLTIDGASIPLIGDGGLRVDGQLVFQDVVFQPGPLAAELVALTGESDPKLKLQQPVQLQIADGRVRQSGLTIPLNADTALKLDGSVGFDKTLAMRAAVPVTARMLGGNAVAGEFVRGTDVAVPIGGTIAHPTIDRNGLRLALKDAARSMVRRGVQAEAGRLLDRVIPPAAAGGKPDSPGGALGRDALKALEGVGRDLARPRRR</sequence>
<reference evidence="1 2" key="1">
    <citation type="submission" date="2023-03" db="EMBL/GenBank/DDBJ databases">
        <title>Paludisphaera mucosa sp. nov. a novel planctomycete from northern fen.</title>
        <authorList>
            <person name="Ivanova A."/>
        </authorList>
    </citation>
    <scope>NUCLEOTIDE SEQUENCE [LARGE SCALE GENOMIC DNA]</scope>
    <source>
        <strain evidence="1 2">Pla2</strain>
    </source>
</reference>
<accession>A0ABT6F4F4</accession>
<dbReference type="EMBL" id="JARRAG010000001">
    <property type="protein sequence ID" value="MDG3002399.1"/>
    <property type="molecule type" value="Genomic_DNA"/>
</dbReference>
<proteinExistence type="predicted"/>
<evidence type="ECO:0008006" key="3">
    <source>
        <dbReference type="Google" id="ProtNLM"/>
    </source>
</evidence>
<dbReference type="RefSeq" id="WP_277858763.1">
    <property type="nucleotide sequence ID" value="NZ_JARRAG010000001.1"/>
</dbReference>
<dbReference type="Proteomes" id="UP001216907">
    <property type="component" value="Unassembled WGS sequence"/>
</dbReference>
<protein>
    <recommendedName>
        <fullName evidence="3">AsmA-like C-terminal domain-containing protein</fullName>
    </recommendedName>
</protein>
<organism evidence="1 2">
    <name type="scientific">Paludisphaera mucosa</name>
    <dbReference type="NCBI Taxonomy" id="3030827"/>
    <lineage>
        <taxon>Bacteria</taxon>
        <taxon>Pseudomonadati</taxon>
        <taxon>Planctomycetota</taxon>
        <taxon>Planctomycetia</taxon>
        <taxon>Isosphaerales</taxon>
        <taxon>Isosphaeraceae</taxon>
        <taxon>Paludisphaera</taxon>
    </lineage>
</organism>